<keyword evidence="16" id="KW-1185">Reference proteome</keyword>
<dbReference type="RefSeq" id="XP_023670505.1">
    <property type="nucleotide sequence ID" value="XM_023814737.2"/>
</dbReference>
<evidence type="ECO:0000256" key="4">
    <source>
        <dbReference type="ARBA" id="ARBA00020923"/>
    </source>
</evidence>
<dbReference type="GO" id="GO:0030915">
    <property type="term" value="C:Smc5-Smc6 complex"/>
    <property type="evidence" value="ECO:0007669"/>
    <property type="project" value="InterPro"/>
</dbReference>
<dbReference type="RefSeq" id="XP_023670522.1">
    <property type="nucleotide sequence ID" value="XM_023814754.2"/>
</dbReference>
<dbReference type="STRING" id="1676925.ENSPKIP00000037031"/>
<dbReference type="RefSeq" id="XP_023670513.1">
    <property type="nucleotide sequence ID" value="XM_023814745.2"/>
</dbReference>
<dbReference type="GeneTree" id="ENSGT00940000164859"/>
<evidence type="ECO:0000256" key="6">
    <source>
        <dbReference type="ARBA" id="ARBA00022723"/>
    </source>
</evidence>
<keyword evidence="5" id="KW-0808">Transferase</keyword>
<evidence type="ECO:0000256" key="12">
    <source>
        <dbReference type="ARBA" id="ARBA00032533"/>
    </source>
</evidence>
<evidence type="ECO:0000256" key="13">
    <source>
        <dbReference type="PROSITE-ProRule" id="PRU00452"/>
    </source>
</evidence>
<evidence type="ECO:0000256" key="11">
    <source>
        <dbReference type="ARBA" id="ARBA00031731"/>
    </source>
</evidence>
<accession>A0A3B3T3X8</accession>
<name>A0A3B3T3X8_9TELE</name>
<dbReference type="GO" id="GO:0061665">
    <property type="term" value="F:SUMO ligase activity"/>
    <property type="evidence" value="ECO:0007669"/>
    <property type="project" value="TreeGrafter"/>
</dbReference>
<evidence type="ECO:0000313" key="16">
    <source>
        <dbReference type="Proteomes" id="UP000261540"/>
    </source>
</evidence>
<reference evidence="15" key="2">
    <citation type="submission" date="2025-09" db="UniProtKB">
        <authorList>
            <consortium name="Ensembl"/>
        </authorList>
    </citation>
    <scope>IDENTIFICATION</scope>
</reference>
<evidence type="ECO:0000256" key="3">
    <source>
        <dbReference type="ARBA" id="ARBA00008212"/>
    </source>
</evidence>
<evidence type="ECO:0000256" key="10">
    <source>
        <dbReference type="ARBA" id="ARBA00023242"/>
    </source>
</evidence>
<dbReference type="CTD" id="286053"/>
<dbReference type="SUPFAM" id="SSF57850">
    <property type="entry name" value="RING/U-box"/>
    <property type="match status" value="1"/>
</dbReference>
<comment type="pathway">
    <text evidence="2">Protein modification; protein sumoylation.</text>
</comment>
<dbReference type="CDD" id="cd16651">
    <property type="entry name" value="SPL-RING_NSE2"/>
    <property type="match status" value="1"/>
</dbReference>
<dbReference type="AlphaFoldDB" id="A0A3B3T3X8"/>
<dbReference type="GeneID" id="111845361"/>
<dbReference type="UniPathway" id="UPA00886"/>
<keyword evidence="7 13" id="KW-0863">Zinc-finger</keyword>
<dbReference type="Ensembl" id="ENSPKIT00000017985.1">
    <property type="protein sequence ID" value="ENSPKIP00000037031.1"/>
    <property type="gene ID" value="ENSPKIG00000015376.1"/>
</dbReference>
<dbReference type="Proteomes" id="UP000261540">
    <property type="component" value="Unplaced"/>
</dbReference>
<reference evidence="15" key="1">
    <citation type="submission" date="2025-08" db="UniProtKB">
        <authorList>
            <consortium name="Ensembl"/>
        </authorList>
    </citation>
    <scope>IDENTIFICATION</scope>
</reference>
<keyword evidence="10" id="KW-0539">Nucleus</keyword>
<keyword evidence="8" id="KW-0833">Ubl conjugation pathway</keyword>
<dbReference type="GO" id="GO:0016925">
    <property type="term" value="P:protein sumoylation"/>
    <property type="evidence" value="ECO:0007669"/>
    <property type="project" value="UniProtKB-UniPathway"/>
</dbReference>
<evidence type="ECO:0000256" key="9">
    <source>
        <dbReference type="ARBA" id="ARBA00022833"/>
    </source>
</evidence>
<dbReference type="PROSITE" id="PS51044">
    <property type="entry name" value="ZF_SP_RING"/>
    <property type="match status" value="1"/>
</dbReference>
<dbReference type="InterPro" id="IPR013083">
    <property type="entry name" value="Znf_RING/FYVE/PHD"/>
</dbReference>
<keyword evidence="6" id="KW-0479">Metal-binding</keyword>
<dbReference type="GO" id="GO:0005634">
    <property type="term" value="C:nucleus"/>
    <property type="evidence" value="ECO:0007669"/>
    <property type="project" value="UniProtKB-SubCell"/>
</dbReference>
<dbReference type="OrthoDB" id="26899at2759"/>
<dbReference type="InterPro" id="IPR026846">
    <property type="entry name" value="Nse2(Mms21)"/>
</dbReference>
<evidence type="ECO:0000259" key="14">
    <source>
        <dbReference type="PROSITE" id="PS51044"/>
    </source>
</evidence>
<keyword evidence="9" id="KW-0862">Zinc</keyword>
<dbReference type="PANTHER" id="PTHR21330:SF1">
    <property type="entry name" value="E3 SUMO-PROTEIN LIGASE NSE2"/>
    <property type="match status" value="1"/>
</dbReference>
<protein>
    <recommendedName>
        <fullName evidence="4">E3 SUMO-protein ligase NSE2</fullName>
    </recommendedName>
    <alternativeName>
        <fullName evidence="11">E3 SUMO-protein transferase NSE2</fullName>
    </alternativeName>
    <alternativeName>
        <fullName evidence="12">Non-structural maintenance of chromosomes element 2 homolog</fullName>
    </alternativeName>
</protein>
<evidence type="ECO:0000256" key="1">
    <source>
        <dbReference type="ARBA" id="ARBA00004123"/>
    </source>
</evidence>
<dbReference type="Gene3D" id="3.30.40.10">
    <property type="entry name" value="Zinc/RING finger domain, C3HC4 (zinc finger)"/>
    <property type="match status" value="1"/>
</dbReference>
<dbReference type="KEGG" id="pki:111845361"/>
<evidence type="ECO:0000256" key="5">
    <source>
        <dbReference type="ARBA" id="ARBA00022679"/>
    </source>
</evidence>
<evidence type="ECO:0000256" key="8">
    <source>
        <dbReference type="ARBA" id="ARBA00022786"/>
    </source>
</evidence>
<proteinExistence type="inferred from homology"/>
<evidence type="ECO:0000313" key="15">
    <source>
        <dbReference type="Ensembl" id="ENSPKIP00000037031.1"/>
    </source>
</evidence>
<comment type="subcellular location">
    <subcellularLocation>
        <location evidence="1">Nucleus</location>
    </subcellularLocation>
</comment>
<evidence type="ECO:0000256" key="7">
    <source>
        <dbReference type="ARBA" id="ARBA00022771"/>
    </source>
</evidence>
<dbReference type="GO" id="GO:0008270">
    <property type="term" value="F:zinc ion binding"/>
    <property type="evidence" value="ECO:0007669"/>
    <property type="project" value="UniProtKB-KW"/>
</dbReference>
<feature type="domain" description="SP-RING-type" evidence="14">
    <location>
        <begin position="138"/>
        <end position="224"/>
    </location>
</feature>
<comment type="similarity">
    <text evidence="3">Belongs to the NSE2 family.</text>
</comment>
<sequence>MSLSVVNTNLSSLKSCQTDVATAMDVVTDAAMDLAETEGSERDIQALEKLLLDCARLDEDLTRFSEAVEHVTAQARRQPPEAMRDLKDAVKRRFAELTDALSDADLQRHAKVAAFRESLRSFSSQTNPSASQSTEGDLDDDIAVMQSQINFSCPITQLEMVNPVKNIKCHHHYEQEAAVAAIQRREKQKKKFRCPYVGCDNTDMKQSDLVPDATLRRMIQKKQGART</sequence>
<dbReference type="InterPro" id="IPR004181">
    <property type="entry name" value="Znf_MIZ"/>
</dbReference>
<dbReference type="PANTHER" id="PTHR21330">
    <property type="entry name" value="E3 SUMO-PROTEIN LIGASE NSE2"/>
    <property type="match status" value="1"/>
</dbReference>
<dbReference type="GO" id="GO:0000724">
    <property type="term" value="P:double-strand break repair via homologous recombination"/>
    <property type="evidence" value="ECO:0007669"/>
    <property type="project" value="InterPro"/>
</dbReference>
<dbReference type="Pfam" id="PF11789">
    <property type="entry name" value="zf-Nse"/>
    <property type="match status" value="1"/>
</dbReference>
<organism evidence="15 16">
    <name type="scientific">Paramormyrops kingsleyae</name>
    <dbReference type="NCBI Taxonomy" id="1676925"/>
    <lineage>
        <taxon>Eukaryota</taxon>
        <taxon>Metazoa</taxon>
        <taxon>Chordata</taxon>
        <taxon>Craniata</taxon>
        <taxon>Vertebrata</taxon>
        <taxon>Euteleostomi</taxon>
        <taxon>Actinopterygii</taxon>
        <taxon>Neopterygii</taxon>
        <taxon>Teleostei</taxon>
        <taxon>Osteoglossocephala</taxon>
        <taxon>Osteoglossomorpha</taxon>
        <taxon>Osteoglossiformes</taxon>
        <taxon>Mormyridae</taxon>
        <taxon>Paramormyrops</taxon>
    </lineage>
</organism>
<evidence type="ECO:0000256" key="2">
    <source>
        <dbReference type="ARBA" id="ARBA00004718"/>
    </source>
</evidence>